<sequence length="385" mass="40374">MVQPFQISRGPRVRFGRGEAVSVGEEARALGMKRPMLLTDPGLTAAGVLEPVLAGFKKAGVDCCLFEKAEPNPSDESIPRAREFYASNGCQGMVAVGGGSALDTAKAMGALISNGGNISDYYGVSKPAKRVPLFIAVPTTAGTGSEVTRASIITDTERQVKASIHSDMLYADLAVVDSSLLAKLPRPVAAGALMDALTHAIESIGSPKSSPWTEAMCMQAIGLIGKHARRFVESPADPEAADALALAATLAGASFTNTGLGIVHALTHPYFMAFGGHHGTINAILLPPVMRFNLPAMREKYARMAPLLAGEDADPRDPAAAEAAIEEVSALGRDIGIPSTFRAYCGWSEDGLEMMAREAAKSGSVQTNPVFAGEAEMRRLYQEAG</sequence>
<evidence type="ECO:0000313" key="6">
    <source>
        <dbReference type="Proteomes" id="UP000782312"/>
    </source>
</evidence>
<evidence type="ECO:0000313" key="5">
    <source>
        <dbReference type="EMBL" id="MBI3127259.1"/>
    </source>
</evidence>
<dbReference type="PANTHER" id="PTHR11496">
    <property type="entry name" value="ALCOHOL DEHYDROGENASE"/>
    <property type="match status" value="1"/>
</dbReference>
<comment type="similarity">
    <text evidence="1">Belongs to the iron-containing alcohol dehydrogenase family.</text>
</comment>
<dbReference type="SUPFAM" id="SSF56796">
    <property type="entry name" value="Dehydroquinate synthase-like"/>
    <property type="match status" value="1"/>
</dbReference>
<dbReference type="Gene3D" id="3.40.50.1970">
    <property type="match status" value="1"/>
</dbReference>
<evidence type="ECO:0000259" key="4">
    <source>
        <dbReference type="Pfam" id="PF25137"/>
    </source>
</evidence>
<dbReference type="GO" id="GO:0046872">
    <property type="term" value="F:metal ion binding"/>
    <property type="evidence" value="ECO:0007669"/>
    <property type="project" value="InterPro"/>
</dbReference>
<gene>
    <name evidence="5" type="ORF">HYZ11_06615</name>
</gene>
<dbReference type="Pfam" id="PF00465">
    <property type="entry name" value="Fe-ADH"/>
    <property type="match status" value="1"/>
</dbReference>
<feature type="domain" description="Alcohol dehydrogenase iron-type/glycerol dehydrogenase GldA" evidence="3">
    <location>
        <begin position="11"/>
        <end position="177"/>
    </location>
</feature>
<feature type="domain" description="Fe-containing alcohol dehydrogenase-like C-terminal" evidence="4">
    <location>
        <begin position="193"/>
        <end position="384"/>
    </location>
</feature>
<dbReference type="GO" id="GO:0004022">
    <property type="term" value="F:alcohol dehydrogenase (NAD+) activity"/>
    <property type="evidence" value="ECO:0007669"/>
    <property type="project" value="TreeGrafter"/>
</dbReference>
<dbReference type="EMBL" id="JACPUR010000017">
    <property type="protein sequence ID" value="MBI3127259.1"/>
    <property type="molecule type" value="Genomic_DNA"/>
</dbReference>
<dbReference type="FunFam" id="3.40.50.1970:FF:000003">
    <property type="entry name" value="Alcohol dehydrogenase, iron-containing"/>
    <property type="match status" value="1"/>
</dbReference>
<keyword evidence="2" id="KW-0560">Oxidoreductase</keyword>
<organism evidence="5 6">
    <name type="scientific">Tectimicrobiota bacterium</name>
    <dbReference type="NCBI Taxonomy" id="2528274"/>
    <lineage>
        <taxon>Bacteria</taxon>
        <taxon>Pseudomonadati</taxon>
        <taxon>Nitrospinota/Tectimicrobiota group</taxon>
        <taxon>Candidatus Tectimicrobiota</taxon>
    </lineage>
</organism>
<comment type="caution">
    <text evidence="5">The sequence shown here is derived from an EMBL/GenBank/DDBJ whole genome shotgun (WGS) entry which is preliminary data.</text>
</comment>
<dbReference type="InterPro" id="IPR001670">
    <property type="entry name" value="ADH_Fe/GldA"/>
</dbReference>
<dbReference type="Pfam" id="PF25137">
    <property type="entry name" value="ADH_Fe_C"/>
    <property type="match status" value="1"/>
</dbReference>
<dbReference type="PANTHER" id="PTHR11496:SF102">
    <property type="entry name" value="ALCOHOL DEHYDROGENASE 4"/>
    <property type="match status" value="1"/>
</dbReference>
<evidence type="ECO:0000256" key="1">
    <source>
        <dbReference type="ARBA" id="ARBA00007358"/>
    </source>
</evidence>
<dbReference type="Gene3D" id="1.20.1090.10">
    <property type="entry name" value="Dehydroquinate synthase-like - alpha domain"/>
    <property type="match status" value="1"/>
</dbReference>
<protein>
    <submittedName>
        <fullName evidence="5">Iron-containing alcohol dehydrogenase</fullName>
    </submittedName>
</protein>
<dbReference type="InterPro" id="IPR056798">
    <property type="entry name" value="ADH_Fe_C"/>
</dbReference>
<accession>A0A932HX07</accession>
<dbReference type="Proteomes" id="UP000782312">
    <property type="component" value="Unassembled WGS sequence"/>
</dbReference>
<dbReference type="InterPro" id="IPR039697">
    <property type="entry name" value="Alcohol_dehydrogenase_Fe"/>
</dbReference>
<evidence type="ECO:0000256" key="2">
    <source>
        <dbReference type="ARBA" id="ARBA00023002"/>
    </source>
</evidence>
<dbReference type="CDD" id="cd08551">
    <property type="entry name" value="Fe-ADH"/>
    <property type="match status" value="1"/>
</dbReference>
<evidence type="ECO:0000259" key="3">
    <source>
        <dbReference type="Pfam" id="PF00465"/>
    </source>
</evidence>
<reference evidence="5" key="1">
    <citation type="submission" date="2020-07" db="EMBL/GenBank/DDBJ databases">
        <title>Huge and variable diversity of episymbiotic CPR bacteria and DPANN archaea in groundwater ecosystems.</title>
        <authorList>
            <person name="He C.Y."/>
            <person name="Keren R."/>
            <person name="Whittaker M."/>
            <person name="Farag I.F."/>
            <person name="Doudna J."/>
            <person name="Cate J.H.D."/>
            <person name="Banfield J.F."/>
        </authorList>
    </citation>
    <scope>NUCLEOTIDE SEQUENCE</scope>
    <source>
        <strain evidence="5">NC_groundwater_763_Ag_S-0.2um_68_21</strain>
    </source>
</reference>
<name>A0A932HX07_UNCTE</name>
<proteinExistence type="inferred from homology"/>
<dbReference type="AlphaFoldDB" id="A0A932HX07"/>